<comment type="caution">
    <text evidence="1">The sequence shown here is derived from an EMBL/GenBank/DDBJ whole genome shotgun (WGS) entry which is preliminary data.</text>
</comment>
<proteinExistence type="predicted"/>
<organism evidence="1 2">
    <name type="scientific">Streptomyces lusitanus</name>
    <dbReference type="NCBI Taxonomy" id="68232"/>
    <lineage>
        <taxon>Bacteria</taxon>
        <taxon>Bacillati</taxon>
        <taxon>Actinomycetota</taxon>
        <taxon>Actinomycetes</taxon>
        <taxon>Kitasatosporales</taxon>
        <taxon>Streptomycetaceae</taxon>
        <taxon>Streptomyces</taxon>
    </lineage>
</organism>
<sequence length="98" mass="10607">MRDDSERGKLQIYAVESAGPEAATCVVRCTGGIARTGQRYSSGEIAPLTLEHITRYGRAVDFVDPPHNAKVRFSGEGARGLVRNVVLVEEEHQPPCGV</sequence>
<name>A0ABU3JNC0_9ACTN</name>
<reference evidence="1 2" key="1">
    <citation type="submission" date="2023-05" db="EMBL/GenBank/DDBJ databases">
        <title>Streptomyces fuscus sp. nov., a brown-black pigment producing actinomyces isolated from dry sand of Sea duck farm.</title>
        <authorList>
            <person name="Xie J."/>
            <person name="Shen N."/>
        </authorList>
    </citation>
    <scope>NUCLEOTIDE SEQUENCE [LARGE SCALE GENOMIC DNA]</scope>
    <source>
        <strain evidence="1 2">CGMCC 4.1745</strain>
    </source>
</reference>
<keyword evidence="2" id="KW-1185">Reference proteome</keyword>
<dbReference type="RefSeq" id="WP_394306952.1">
    <property type="nucleotide sequence ID" value="NZ_JASKMA010000005.1"/>
</dbReference>
<accession>A0ABU3JNC0</accession>
<dbReference type="Proteomes" id="UP001249760">
    <property type="component" value="Unassembled WGS sequence"/>
</dbReference>
<protein>
    <submittedName>
        <fullName evidence="1">Uncharacterized protein</fullName>
    </submittedName>
</protein>
<dbReference type="EMBL" id="JASKMA010000005">
    <property type="protein sequence ID" value="MDT6983399.1"/>
    <property type="molecule type" value="Genomic_DNA"/>
</dbReference>
<gene>
    <name evidence="1" type="ORF">QNO04_07985</name>
</gene>
<evidence type="ECO:0000313" key="1">
    <source>
        <dbReference type="EMBL" id="MDT6983399.1"/>
    </source>
</evidence>
<evidence type="ECO:0000313" key="2">
    <source>
        <dbReference type="Proteomes" id="UP001249760"/>
    </source>
</evidence>